<evidence type="ECO:0008006" key="3">
    <source>
        <dbReference type="Google" id="ProtNLM"/>
    </source>
</evidence>
<protein>
    <recommendedName>
        <fullName evidence="3">DUF3575 domain-containing protein</fullName>
    </recommendedName>
</protein>
<proteinExistence type="predicted"/>
<organism evidence="1 2">
    <name type="scientific">Runella slithyformis (strain ATCC 29530 / DSM 19594 / LMG 11500 / NCIMB 11436 / LSU 4)</name>
    <dbReference type="NCBI Taxonomy" id="761193"/>
    <lineage>
        <taxon>Bacteria</taxon>
        <taxon>Pseudomonadati</taxon>
        <taxon>Bacteroidota</taxon>
        <taxon>Cytophagia</taxon>
        <taxon>Cytophagales</taxon>
        <taxon>Spirosomataceae</taxon>
        <taxon>Runella</taxon>
    </lineage>
</organism>
<accession>A0A7U3ZPX6</accession>
<reference evidence="1 2" key="2">
    <citation type="journal article" date="2012" name="Stand. Genomic Sci.">
        <title>Complete genome sequence of the aquatic bacterium Runella slithyformis type strain (LSU 4(T)).</title>
        <authorList>
            <person name="Copeland A."/>
            <person name="Zhang X."/>
            <person name="Misra M."/>
            <person name="Lapidus A."/>
            <person name="Nolan M."/>
            <person name="Lucas S."/>
            <person name="Deshpande S."/>
            <person name="Cheng J.F."/>
            <person name="Tapia R."/>
            <person name="Goodwin L.A."/>
            <person name="Pitluck S."/>
            <person name="Liolios K."/>
            <person name="Pagani I."/>
            <person name="Ivanova N."/>
            <person name="Mikhailova N."/>
            <person name="Pati A."/>
            <person name="Chen A."/>
            <person name="Palaniappan K."/>
            <person name="Land M."/>
            <person name="Hauser L."/>
            <person name="Pan C."/>
            <person name="Jeffries C.D."/>
            <person name="Detter J.C."/>
            <person name="Brambilla E.M."/>
            <person name="Rohde M."/>
            <person name="Djao O.D."/>
            <person name="Goker M."/>
            <person name="Sikorski J."/>
            <person name="Tindall B.J."/>
            <person name="Woyke T."/>
            <person name="Bristow J."/>
            <person name="Eisen J.A."/>
            <person name="Markowitz V."/>
            <person name="Hugenholtz P."/>
            <person name="Kyrpides N.C."/>
            <person name="Klenk H.P."/>
            <person name="Mavromatis K."/>
        </authorList>
    </citation>
    <scope>NUCLEOTIDE SEQUENCE [LARGE SCALE GENOMIC DNA]</scope>
    <source>
        <strain evidence="2">ATCC 29530 / DSM 19594 / LMG 11500 / NCIMB 11436 / LSU 4</strain>
    </source>
</reference>
<dbReference type="AlphaFoldDB" id="A0A7U3ZPX6"/>
<evidence type="ECO:0000313" key="2">
    <source>
        <dbReference type="Proteomes" id="UP000000493"/>
    </source>
</evidence>
<evidence type="ECO:0000313" key="1">
    <source>
        <dbReference type="EMBL" id="AEI51214.1"/>
    </source>
</evidence>
<dbReference type="Proteomes" id="UP000000493">
    <property type="component" value="Chromosome"/>
</dbReference>
<dbReference type="Pfam" id="PF12099">
    <property type="entry name" value="DUF3575"/>
    <property type="match status" value="1"/>
</dbReference>
<dbReference type="RefSeq" id="WP_013930498.1">
    <property type="nucleotide sequence ID" value="NC_015703.1"/>
</dbReference>
<dbReference type="KEGG" id="rsi:Runsl_4904"/>
<keyword evidence="2" id="KW-1185">Reference proteome</keyword>
<gene>
    <name evidence="1" type="ordered locus">Runsl_4904</name>
</gene>
<reference evidence="2" key="1">
    <citation type="submission" date="2011-06" db="EMBL/GenBank/DDBJ databases">
        <title>The complete genome of chromosome of Runella slithyformis DSM 19594.</title>
        <authorList>
            <consortium name="US DOE Joint Genome Institute (JGI-PGF)"/>
            <person name="Lucas S."/>
            <person name="Han J."/>
            <person name="Lapidus A."/>
            <person name="Bruce D."/>
            <person name="Goodwin L."/>
            <person name="Pitluck S."/>
            <person name="Peters L."/>
            <person name="Kyrpides N."/>
            <person name="Mavromatis K."/>
            <person name="Ivanova N."/>
            <person name="Ovchinnikova G."/>
            <person name="Zhang X."/>
            <person name="Misra M."/>
            <person name="Detter J.C."/>
            <person name="Tapia R."/>
            <person name="Han C."/>
            <person name="Land M."/>
            <person name="Hauser L."/>
            <person name="Markowitz V."/>
            <person name="Cheng J.-F."/>
            <person name="Hugenholtz P."/>
            <person name="Woyke T."/>
            <person name="Wu D."/>
            <person name="Tindall B."/>
            <person name="Faehrich R."/>
            <person name="Brambilla E."/>
            <person name="Klenk H.-P."/>
            <person name="Eisen J.A."/>
        </authorList>
    </citation>
    <scope>NUCLEOTIDE SEQUENCE [LARGE SCALE GENOMIC DNA]</scope>
    <source>
        <strain evidence="2">ATCC 29530 / DSM 19594 / LMG 11500 / NCIMB 11436 / LSU 4</strain>
    </source>
</reference>
<dbReference type="EMBL" id="CP002859">
    <property type="protein sequence ID" value="AEI51214.1"/>
    <property type="molecule type" value="Genomic_DNA"/>
</dbReference>
<sequence>MSRSTKRLASTNNRLFRCIITIALITGTLPFLQAQVIPLPKAILKTIPSTLVDPDNSLTLALEVPLAGRWSVQQEVGWGHNSFNVFSSEREQYPNRQTWRFRPQVRYYFSDISSPNGSFFIALEYFHKMVLTDQLQGVGRDCNPLTGACAYFQEMPVRTRRRVSAGHFKWGYAFQSQHRMTLEIYMGLGIRELAVTDNSGGATENNLWARGGFLAFRPDRTGYYGTMPGVSAGFALGYAFRPRKPKAISLPY</sequence>
<dbReference type="InterPro" id="IPR021958">
    <property type="entry name" value="DUF3575"/>
</dbReference>
<name>A0A7U3ZPX6_RUNSL</name>